<proteinExistence type="predicted"/>
<dbReference type="GO" id="GO:0043291">
    <property type="term" value="C:RAVE complex"/>
    <property type="evidence" value="ECO:0007669"/>
    <property type="project" value="TreeGrafter"/>
</dbReference>
<feature type="region of interest" description="Disordered" evidence="1">
    <location>
        <begin position="685"/>
        <end position="719"/>
    </location>
</feature>
<evidence type="ECO:0000259" key="2">
    <source>
        <dbReference type="Pfam" id="PF12234"/>
    </source>
</evidence>
<feature type="compositionally biased region" description="Low complexity" evidence="1">
    <location>
        <begin position="690"/>
        <end position="699"/>
    </location>
</feature>
<organism evidence="3">
    <name type="scientific">Oppiella nova</name>
    <dbReference type="NCBI Taxonomy" id="334625"/>
    <lineage>
        <taxon>Eukaryota</taxon>
        <taxon>Metazoa</taxon>
        <taxon>Ecdysozoa</taxon>
        <taxon>Arthropoda</taxon>
        <taxon>Chelicerata</taxon>
        <taxon>Arachnida</taxon>
        <taxon>Acari</taxon>
        <taxon>Acariformes</taxon>
        <taxon>Sarcoptiformes</taxon>
        <taxon>Oribatida</taxon>
        <taxon>Brachypylina</taxon>
        <taxon>Oppioidea</taxon>
        <taxon>Oppiidae</taxon>
        <taxon>Oppiella</taxon>
    </lineage>
</organism>
<feature type="compositionally biased region" description="Basic and acidic residues" evidence="1">
    <location>
        <begin position="173"/>
        <end position="184"/>
    </location>
</feature>
<feature type="compositionally biased region" description="Polar residues" evidence="1">
    <location>
        <begin position="1155"/>
        <end position="1172"/>
    </location>
</feature>
<dbReference type="Pfam" id="PF12234">
    <property type="entry name" value="Rav1p_C"/>
    <property type="match status" value="1"/>
</dbReference>
<keyword evidence="4" id="KW-1185">Reference proteome</keyword>
<protein>
    <recommendedName>
        <fullName evidence="2">RAVE complex protein Rav1 C-terminal domain-containing protein</fullName>
    </recommendedName>
</protein>
<dbReference type="PANTHER" id="PTHR13950">
    <property type="entry name" value="RABCONNECTIN-RELATED"/>
    <property type="match status" value="1"/>
</dbReference>
<dbReference type="OrthoDB" id="6492967at2759"/>
<feature type="region of interest" description="Disordered" evidence="1">
    <location>
        <begin position="1120"/>
        <end position="1172"/>
    </location>
</feature>
<feature type="region of interest" description="Disordered" evidence="1">
    <location>
        <begin position="124"/>
        <end position="201"/>
    </location>
</feature>
<dbReference type="InterPro" id="IPR022033">
    <property type="entry name" value="Rav1p_C"/>
</dbReference>
<dbReference type="EMBL" id="OC919834">
    <property type="protein sequence ID" value="CAD7651951.1"/>
    <property type="molecule type" value="Genomic_DNA"/>
</dbReference>
<dbReference type="InterPro" id="IPR052208">
    <property type="entry name" value="DmX-like/RAVE_component"/>
</dbReference>
<accession>A0A7R9M487</accession>
<sequence length="2772" mass="308010">MKSLSQFKKRQQVTIDESHLNGSAIPTLPSTFSVHDFHSFGIYGNAMAPGLHFHLTASINAETDIPLVPSMSTNINGADSSTKPSFVMHWLNNKEMFFTQSAEKILQDISLKIIQNESTLAYSDVGSDTGEADGGDTDETDGASVITAESKSKIKKHIPPTVKKSGKHINKALSHDEVEHEDSHPAGSRQSFHTTSSSTSLATEMNATNITHQSQLGDLLDRKLEALIREWHSNSDLLFSIHPLDGSLLVWLIEWLDESSPSSFRQPQINFSSRIPNAIPLGDAATMSHNIALYSPNFYLDLKSVHLPNSSSLTLDIQSKDTNKATPINTDTTAPTVQTPVVCMLTKHINGSMNLWNVGFGEGSHFTQVLSISHSSRVCGHRFRVNDVTCHPVLPLLLTTSHHNLPGILPINDETSNSSLSASPVASPSSEKIVGLQNTGFCSELILWRVDPVGPLSKSGGVTELARINSLQLSAFANVAWIPTLLPSTTIGSISNSPSACFVASDGKQLRIYQAVIDARTLLAEVSSAERKSRKGDVSPSVSDDSTSSEAGQYRHVVRDAFKIVSLQSTARPGCVLELNAISDAVHDWKNTQLLHEQLIRGDSSDAYQCWSERQKSQKGLADNSLGAVVDLRHSSVFEEPFYLVVIEKNESQQSVLHMWRLLIASQPQTESNKYSYVPDSNIIQENSDHSNASSRSNSVDLNEKPENIGEKCNENQSHSHSSVVSPLRITTEKVCTQVLPLPPDVEVIHATPAAGHLSSSNIYPACFAPYLIVTACSDGKIRFWRCSEQNDGTSDVNDKSVYNWMEWEMLTKIEESSAFEVPGLPLYVSCSYSGRVACAYKQGQSFSRPSAKNPNKRFINVTLAIIECESSGGSEWVLEDTIQIKNIPLPQTDLNLSIDLAPLVDTTLRNKWTSNTLVNHLTSGGDEHTTEHRGTNNIQRLLSVPSYTTLQSLKRIISEKGNQFTLTQKSLVQLDWVSTEDGSHVLTVSAGSKITLFTPVSTDIAQANLQTLKASEKSINTSSNRMLLKQASSMAPISRADEIRWMTLRSTDLATADGLPPLPMQLAWVRDGILVVGMDNEMLIYTQWKGNTNANAIESSVEITESRILTEKELLTHAQESSQLRLPSHPSTVPRSPSVNKLTAGLNNEHKKASGTQSTQPTDGQQSEQQIPNFSHLPDFGIFEASRLACPVLPQYHPKQLMELLAFGKVHRVRAILGHLVSCLASVNSQQNALPYQPSLAKSMGSESEKSPRSWLRSRTLSVAAPTSPHQLNSPHDSENFPIIAEEVQLDYTEITSIRPLPLYALIEADDKNEFQSNNKPDDNDLDYDNLFDSNFKSQVEDTLDEILGRSAFNFNTKPKKPIRKDKDTTNFGLRQARILTKLLTHSHLPGLSSLDQMHLLALADSVASFNPNANKSAVLDMNGREEGTEAIPVDNSIVSADSLDNCGLRYLLTMRQHVYLLRCLPLVQRRILQKEGLGTHSIVWAFHSETQEELVQLVPSISKDNANWSELREIGVGYWIRNNALLRKLIERLAKAAYLKNNNPLDAALFYLAMKKQQIVYLLFRSVGDTKMTDFFQHKFSEEKWRKAALKNAFALMGKQRFEHAVAFFLLAGAVWDAVEVCLSKLDDLQLAIVVIRLYEGDIETIPENLKRLLFQEVLGRKKDGSDYKPSHAHPDPFLRSMGYWILQDYNTALTTLLERDVGTSHPKYINNDVDCEGVGVSPSVFNFYLYLRTQPLIVKRQFAQNMKDKKQHYANISRGFISESSYGSDAITPFERRLFFMTAHSHFRAGCPSLALEVLSRLPNRIETNDRLESSSFSFDGNDKLLEESAPIATGSLQNGDINDNAFDWGAPSTLAPVDTSDFQFSVEPCSDDEESTGGLEMKTDATNETQKKDESDSKVKLDVMAQQLKFIACLKILMEELSTLATGFEVDGGQLRYQLYVWLEKSVQALKSICNYRTFSMRHTAEERPNPSSMVLGNSSEISPSDRWTPRGSHSEASGVTEPKPSLHEILLADKMDFEAKLDRSSRRKLWLTSNEALMRTLLSYCSLHGAHGGGLSSVRMELILLLQELQQERSQQQLLSPLPFPTTLPLLAASVACQKTVVADPIRHLQSVTHDILNTVLDMTSPPLTVTPNYSLIYVLRDLGISLSSCIYQSLCDSDAITSKPGVNTRDDLNSSVVCQNTHLLAGHQTVRRNISTISTTSETNETLTPTTAPNKWPGVQSLRALLARDKDEDSPKLHSLLCESFVAVFLSQFIYSSAACDSYMLYRLIGMDFKESTWAQLFGGGAKKLIHVATGQAAQPQPQPQQQNSEESESSSIDFINTLSKQRMKLHMKILQQLSQTDKPIPPPNMKEDRPTYREQFIPPQTSMISLLMTKPILPDEFILLDYDSSESVQTEDEENETTDFDDLGATDSVFADTMGAHPSGTGVDEKKLEQEVYAWGLIRFSVLKLAKQQLLHFLSVAGIEISDLPITSPLIHSVLKTLNGWETYMNDYMNEFNGPPIHFLPNTYVETNRLNGPAIHKYKALLELNNTPFRDHNSITKASKRLWNYLIRQERVQDLFIRFIFGKPKSVRTVISDQESVNEMSDTNNPEPTRIVHKDHENISAFCINRTNPGFIAISTPKEIQEMDISMLLESTPFLEDEAEYDILNIQKASESLPSIDYLLVQHPADRLQSSPGGLAIHSSVLSTANPPGASNASNAAKNPIMHILLNTTFRAILVLNSVSIFLKGVDISFNRSNAIRLKAFADSVLIQRYPYICRDLKTDQ</sequence>
<dbReference type="GO" id="GO:0007035">
    <property type="term" value="P:vacuolar acidification"/>
    <property type="evidence" value="ECO:0007669"/>
    <property type="project" value="TreeGrafter"/>
</dbReference>
<feature type="compositionally biased region" description="Polar residues" evidence="1">
    <location>
        <begin position="1120"/>
        <end position="1142"/>
    </location>
</feature>
<dbReference type="PANTHER" id="PTHR13950:SF9">
    <property type="entry name" value="RABCONNECTIN-3A"/>
    <property type="match status" value="1"/>
</dbReference>
<gene>
    <name evidence="3" type="ORF">ONB1V03_LOCUS8619</name>
</gene>
<dbReference type="Proteomes" id="UP000728032">
    <property type="component" value="Unassembled WGS sequence"/>
</dbReference>
<feature type="compositionally biased region" description="Basic and acidic residues" evidence="1">
    <location>
        <begin position="702"/>
        <end position="714"/>
    </location>
</feature>
<feature type="compositionally biased region" description="Acidic residues" evidence="1">
    <location>
        <begin position="130"/>
        <end position="141"/>
    </location>
</feature>
<feature type="compositionally biased region" description="Basic and acidic residues" evidence="1">
    <location>
        <begin position="1885"/>
        <end position="1901"/>
    </location>
</feature>
<evidence type="ECO:0000313" key="3">
    <source>
        <dbReference type="EMBL" id="CAD7651951.1"/>
    </source>
</evidence>
<evidence type="ECO:0000313" key="4">
    <source>
        <dbReference type="Proteomes" id="UP000728032"/>
    </source>
</evidence>
<feature type="region of interest" description="Disordered" evidence="1">
    <location>
        <begin position="1970"/>
        <end position="2007"/>
    </location>
</feature>
<reference evidence="3" key="1">
    <citation type="submission" date="2020-11" db="EMBL/GenBank/DDBJ databases">
        <authorList>
            <person name="Tran Van P."/>
        </authorList>
    </citation>
    <scope>NUCLEOTIDE SEQUENCE</scope>
</reference>
<feature type="compositionally biased region" description="Polar residues" evidence="1">
    <location>
        <begin position="1974"/>
        <end position="1987"/>
    </location>
</feature>
<feature type="compositionally biased region" description="Polar residues" evidence="1">
    <location>
        <begin position="188"/>
        <end position="201"/>
    </location>
</feature>
<name>A0A7R9M487_9ACAR</name>
<feature type="region of interest" description="Disordered" evidence="1">
    <location>
        <begin position="2300"/>
        <end position="2322"/>
    </location>
</feature>
<feature type="region of interest" description="Disordered" evidence="1">
    <location>
        <begin position="1871"/>
        <end position="1901"/>
    </location>
</feature>
<evidence type="ECO:0000256" key="1">
    <source>
        <dbReference type="SAM" id="MobiDB-lite"/>
    </source>
</evidence>
<dbReference type="EMBL" id="CAJPVJ010005009">
    <property type="protein sequence ID" value="CAG2169135.1"/>
    <property type="molecule type" value="Genomic_DNA"/>
</dbReference>
<feature type="compositionally biased region" description="Basic residues" evidence="1">
    <location>
        <begin position="153"/>
        <end position="170"/>
    </location>
</feature>
<feature type="domain" description="RAVE complex protein Rav1 C-terminal" evidence="2">
    <location>
        <begin position="1442"/>
        <end position="1742"/>
    </location>
</feature>